<dbReference type="InterPro" id="IPR000700">
    <property type="entry name" value="PAS-assoc_C"/>
</dbReference>
<dbReference type="Gene3D" id="3.30.565.10">
    <property type="entry name" value="Histidine kinase-like ATPase, C-terminal domain"/>
    <property type="match status" value="1"/>
</dbReference>
<dbReference type="SUPFAM" id="SSF55874">
    <property type="entry name" value="ATPase domain of HSP90 chaperone/DNA topoisomerase II/histidine kinase"/>
    <property type="match status" value="1"/>
</dbReference>
<dbReference type="Pfam" id="PF08448">
    <property type="entry name" value="PAS_4"/>
    <property type="match status" value="1"/>
</dbReference>
<feature type="domain" description="Response regulatory" evidence="16">
    <location>
        <begin position="1273"/>
        <end position="1389"/>
    </location>
</feature>
<dbReference type="SMART" id="SM00388">
    <property type="entry name" value="HisKA"/>
    <property type="match status" value="1"/>
</dbReference>
<feature type="domain" description="HPt" evidence="19">
    <location>
        <begin position="1430"/>
        <end position="1524"/>
    </location>
</feature>
<dbReference type="PROSITE" id="PS50894">
    <property type="entry name" value="HPT"/>
    <property type="match status" value="1"/>
</dbReference>
<evidence type="ECO:0000259" key="16">
    <source>
        <dbReference type="PROSITE" id="PS50110"/>
    </source>
</evidence>
<feature type="modified residue" description="4-aspartylphosphate" evidence="13">
    <location>
        <position position="1179"/>
    </location>
</feature>
<feature type="domain" description="Histidine kinase" evidence="15">
    <location>
        <begin position="886"/>
        <end position="1107"/>
    </location>
</feature>
<evidence type="ECO:0000259" key="17">
    <source>
        <dbReference type="PROSITE" id="PS50112"/>
    </source>
</evidence>
<keyword evidence="21" id="KW-1185">Reference proteome</keyword>
<evidence type="ECO:0000256" key="3">
    <source>
        <dbReference type="ARBA" id="ARBA00012438"/>
    </source>
</evidence>
<accession>A0ABT5MJT6</accession>
<dbReference type="SUPFAM" id="SSF47384">
    <property type="entry name" value="Homodimeric domain of signal transducing histidine kinase"/>
    <property type="match status" value="1"/>
</dbReference>
<feature type="domain" description="PAC" evidence="18">
    <location>
        <begin position="426"/>
        <end position="480"/>
    </location>
</feature>
<evidence type="ECO:0000256" key="9">
    <source>
        <dbReference type="ARBA" id="ARBA00022989"/>
    </source>
</evidence>
<dbReference type="Gene3D" id="1.10.287.130">
    <property type="match status" value="1"/>
</dbReference>
<evidence type="ECO:0000313" key="20">
    <source>
        <dbReference type="EMBL" id="MDD0816837.1"/>
    </source>
</evidence>
<dbReference type="SMART" id="SM00387">
    <property type="entry name" value="HATPase_c"/>
    <property type="match status" value="1"/>
</dbReference>
<dbReference type="InterPro" id="IPR008207">
    <property type="entry name" value="Sig_transdc_His_kin_Hpt_dom"/>
</dbReference>
<dbReference type="PROSITE" id="PS50112">
    <property type="entry name" value="PAS"/>
    <property type="match status" value="2"/>
</dbReference>
<feature type="transmembrane region" description="Helical" evidence="14">
    <location>
        <begin position="322"/>
        <end position="344"/>
    </location>
</feature>
<gene>
    <name evidence="20" type="ORF">PSQ39_19550</name>
</gene>
<name>A0ABT5MJT6_9BURK</name>
<dbReference type="PRINTS" id="PR00344">
    <property type="entry name" value="BCTRLSENSOR"/>
</dbReference>
<comment type="subcellular location">
    <subcellularLocation>
        <location evidence="2">Cell membrane</location>
        <topology evidence="2">Multi-pass membrane protein</topology>
    </subcellularLocation>
</comment>
<evidence type="ECO:0000256" key="4">
    <source>
        <dbReference type="ARBA" id="ARBA00022475"/>
    </source>
</evidence>
<sequence>MAPVRLPRSGLWWQELPLWRQSNWRPLLAIVLVSALLAWSADQLLLSRRSDGERERMSVSLAQMEATLQSLALRGESVGALMMLGLNEPALKALVAPSSRATKASRAEVTAALARLRVPRERFALDRIEILNRHGQVVAHEGLGPASVGLELSQQGYVQQALKGVVNAYAGVDLQGPDRWLYLAAPIYAGDDRGSPVTGAVVFRRPFMAAEDAMALGGHDAVLISPEGVAFAATRPEWVFALLGEVTQQRVQALAQRRQFGLQFANGVASRLPFVLEQEQVSFDGSHHLLGQQALEWNDPGGAWRLVMLQNVNTLMSAGEQWLVGGLLFVFLVALGLGGQVLWLQRARTRATRARFHILGTALDVSPVSVIITDLAGQIMWVNPQYQRNTGYSLAEVVGKKPSMVSSGLTPVGVYHDMWSHLLAGRPWSGHFINQRRDGSIYHDQASLSPVVDDDGRCIGFVGLHEDITERMREQEELARRERSLSAVLDQQKAIFDNAPPIVLVSSGQILQFNPAFAKLLRVEPQALEGRSVSSLFGTPERYQEFVAMAGKAMQASPQVHLNWKLFRGPDDFFDVRFSGRRVQMEGHERASIWLIEDLSEAQRAERALREAHQRLEIAQDAGHIGIFDIDLRGGPSIWTPQLQRIYGLEGPVERIDRALWTRMMHPDDAPQAVAYFRDQLANGADQYRDSWRIVRPDGEVRWILNAGRIFRDGQGQAVRVVGVNIDIHDQKLLEQRLAEQLLFQEVLVDTIPVPLFYKGPDGRYLGFNRAYEQAFGVRREDLIGKTVLELDYISEIDRHQFDADSRLVIREAAALHKDVRMRFADQAWHDALYWVHGFRRSDGSPGGLIGTFVDITDQKLAQRELRRAKEMAEEATEVKSHFLANMSHEIRTPMNAIIGMAHLALRTPLSPQQRGYVSKIQQAGAHLLGVINDILDVSKIEAGRLTLENTTFQLDKVLESVADVVAHKATEKGLELICEVGPDVPASLVGDPLRLGQILINYLNNAIKFTERGEIEIVVRRVPQLDGVLKLRFEVRDTGIGLSEAQMSRLFQSFQQADATITRRYGGTGLGLSICKSLANLMGGEVGVQSGVGEGSVFWFTAVLQAGANQTRILLPEPDLRGRRALVVDDNLHAAAVLADLLRGMSFDVAVVHSGPEALQHLAQAQDQGRPVEVLVLDWQMPDMDGLEVARRLPTLDLAQPPLSVMVTGHGRDDLLDGARALGIAEVLVKPVNPSHMFDALMRLMGQPQARSAEPAPGGSPQDLLVPLQGARLLVVEDNELNQQVAAELLTDAGFVVELASNGREALEKLRQQPVDLVLMDMQMPVMDGLEATRAIRAQPDTRHLPVIAMTANAMDADRQRCLAAGMNDHLAKPVNPDDLWLALARWLAPQVPVGRQVSPLRPAPSAISLPTDIAGLDVALGLKRVMGKRSLYLSMLERFVASQSPTLESLPEALAQGDLVLAERLAHTLKGLAGNLGASGLQQACGELELALAGGQSAERLHRLSVPLLAALQLLLEDLNAWLQQQSARPLAGAPLGTSTEFSLIQILDRLRTLFADNDSAALDVLRENAAMLLSALGPAFHAVEQKALAFEFEQALEELESALSLKERSA</sequence>
<dbReference type="CDD" id="cd16922">
    <property type="entry name" value="HATPase_EvgS-ArcB-TorS-like"/>
    <property type="match status" value="1"/>
</dbReference>
<dbReference type="Gene3D" id="2.10.70.100">
    <property type="match status" value="1"/>
</dbReference>
<dbReference type="InterPro" id="IPR000014">
    <property type="entry name" value="PAS"/>
</dbReference>
<dbReference type="PROSITE" id="PS50113">
    <property type="entry name" value="PAC"/>
    <property type="match status" value="3"/>
</dbReference>
<dbReference type="SMART" id="SM00073">
    <property type="entry name" value="HPT"/>
    <property type="match status" value="1"/>
</dbReference>
<dbReference type="InterPro" id="IPR003661">
    <property type="entry name" value="HisK_dim/P_dom"/>
</dbReference>
<evidence type="ECO:0000256" key="6">
    <source>
        <dbReference type="ARBA" id="ARBA00022692"/>
    </source>
</evidence>
<evidence type="ECO:0000256" key="1">
    <source>
        <dbReference type="ARBA" id="ARBA00000085"/>
    </source>
</evidence>
<keyword evidence="7" id="KW-0547">Nucleotide-binding</keyword>
<feature type="domain" description="PAS" evidence="17">
    <location>
        <begin position="355"/>
        <end position="400"/>
    </location>
</feature>
<dbReference type="Pfam" id="PF02518">
    <property type="entry name" value="HATPase_c"/>
    <property type="match status" value="1"/>
</dbReference>
<dbReference type="PROSITE" id="PS50110">
    <property type="entry name" value="RESPONSE_REGULATORY"/>
    <property type="match status" value="2"/>
</dbReference>
<evidence type="ECO:0000313" key="21">
    <source>
        <dbReference type="Proteomes" id="UP001528672"/>
    </source>
</evidence>
<proteinExistence type="predicted"/>
<comment type="catalytic activity">
    <reaction evidence="1">
        <text>ATP + protein L-histidine = ADP + protein N-phospho-L-histidine.</text>
        <dbReference type="EC" id="2.7.13.3"/>
    </reaction>
</comment>
<feature type="modified residue" description="Phosphohistidine" evidence="12">
    <location>
        <position position="1469"/>
    </location>
</feature>
<evidence type="ECO:0000259" key="19">
    <source>
        <dbReference type="PROSITE" id="PS50894"/>
    </source>
</evidence>
<dbReference type="InterPro" id="IPR036097">
    <property type="entry name" value="HisK_dim/P_sf"/>
</dbReference>
<feature type="domain" description="PAC" evidence="18">
    <location>
        <begin position="688"/>
        <end position="740"/>
    </location>
</feature>
<evidence type="ECO:0000259" key="15">
    <source>
        <dbReference type="PROSITE" id="PS50109"/>
    </source>
</evidence>
<dbReference type="SMART" id="SM00091">
    <property type="entry name" value="PAS"/>
    <property type="match status" value="4"/>
</dbReference>
<keyword evidence="11 14" id="KW-0472">Membrane</keyword>
<evidence type="ECO:0000256" key="10">
    <source>
        <dbReference type="ARBA" id="ARBA00023012"/>
    </source>
</evidence>
<protein>
    <recommendedName>
        <fullName evidence="3">histidine kinase</fullName>
        <ecNumber evidence="3">2.7.13.3</ecNumber>
    </recommendedName>
</protein>
<evidence type="ECO:0000256" key="12">
    <source>
        <dbReference type="PROSITE-ProRule" id="PRU00110"/>
    </source>
</evidence>
<organism evidence="20 21">
    <name type="scientific">Curvibacter microcysteis</name>
    <dbReference type="NCBI Taxonomy" id="3026419"/>
    <lineage>
        <taxon>Bacteria</taxon>
        <taxon>Pseudomonadati</taxon>
        <taxon>Pseudomonadota</taxon>
        <taxon>Betaproteobacteria</taxon>
        <taxon>Burkholderiales</taxon>
        <taxon>Comamonadaceae</taxon>
        <taxon>Curvibacter</taxon>
    </lineage>
</organism>
<dbReference type="SUPFAM" id="SSF52172">
    <property type="entry name" value="CheY-like"/>
    <property type="match status" value="2"/>
</dbReference>
<dbReference type="InterPro" id="IPR036641">
    <property type="entry name" value="HPT_dom_sf"/>
</dbReference>
<dbReference type="CDD" id="cd17546">
    <property type="entry name" value="REC_hyHK_CKI1_RcsC-like"/>
    <property type="match status" value="1"/>
</dbReference>
<dbReference type="PANTHER" id="PTHR45339:SF1">
    <property type="entry name" value="HYBRID SIGNAL TRANSDUCTION HISTIDINE KINASE J"/>
    <property type="match status" value="1"/>
</dbReference>
<dbReference type="SMART" id="SM00086">
    <property type="entry name" value="PAC"/>
    <property type="match status" value="3"/>
</dbReference>
<dbReference type="CDD" id="cd00082">
    <property type="entry name" value="HisKA"/>
    <property type="match status" value="1"/>
</dbReference>
<dbReference type="SMART" id="SM00448">
    <property type="entry name" value="REC"/>
    <property type="match status" value="2"/>
</dbReference>
<keyword evidence="9 14" id="KW-1133">Transmembrane helix</keyword>
<dbReference type="InterPro" id="IPR005467">
    <property type="entry name" value="His_kinase_dom"/>
</dbReference>
<dbReference type="InterPro" id="IPR003594">
    <property type="entry name" value="HATPase_dom"/>
</dbReference>
<keyword evidence="10" id="KW-0902">Two-component regulatory system</keyword>
<feature type="domain" description="PAC" evidence="18">
    <location>
        <begin position="816"/>
        <end position="868"/>
    </location>
</feature>
<dbReference type="Gene3D" id="1.20.120.160">
    <property type="entry name" value="HPT domain"/>
    <property type="match status" value="1"/>
</dbReference>
<evidence type="ECO:0000256" key="13">
    <source>
        <dbReference type="PROSITE-ProRule" id="PRU00169"/>
    </source>
</evidence>
<dbReference type="InterPro" id="IPR013656">
    <property type="entry name" value="PAS_4"/>
</dbReference>
<dbReference type="Pfam" id="PF13426">
    <property type="entry name" value="PAS_9"/>
    <property type="match status" value="1"/>
</dbReference>
<dbReference type="Pfam" id="PF00989">
    <property type="entry name" value="PAS"/>
    <property type="match status" value="1"/>
</dbReference>
<dbReference type="CDD" id="cd00088">
    <property type="entry name" value="HPT"/>
    <property type="match status" value="1"/>
</dbReference>
<feature type="domain" description="PAS" evidence="17">
    <location>
        <begin position="748"/>
        <end position="813"/>
    </location>
</feature>
<evidence type="ECO:0000256" key="8">
    <source>
        <dbReference type="ARBA" id="ARBA00022840"/>
    </source>
</evidence>
<dbReference type="InterPro" id="IPR001789">
    <property type="entry name" value="Sig_transdc_resp-reg_receiver"/>
</dbReference>
<dbReference type="Pfam" id="PF00512">
    <property type="entry name" value="HisKA"/>
    <property type="match status" value="1"/>
</dbReference>
<reference evidence="20 21" key="1">
    <citation type="submission" date="2023-02" db="EMBL/GenBank/DDBJ databases">
        <title>Bacterial whole genome sequence for Curvibacter sp. HBC28.</title>
        <authorList>
            <person name="Le V."/>
            <person name="Ko S.-R."/>
            <person name="Ahn C.-Y."/>
            <person name="Oh H.-M."/>
        </authorList>
    </citation>
    <scope>NUCLEOTIDE SEQUENCE [LARGE SCALE GENOMIC DNA]</scope>
    <source>
        <strain evidence="20 21">HBC28</strain>
    </source>
</reference>
<feature type="domain" description="Response regulatory" evidence="16">
    <location>
        <begin position="1125"/>
        <end position="1246"/>
    </location>
</feature>
<dbReference type="InterPro" id="IPR013767">
    <property type="entry name" value="PAS_fold"/>
</dbReference>
<dbReference type="CDD" id="cd00130">
    <property type="entry name" value="PAS"/>
    <property type="match status" value="4"/>
</dbReference>
<dbReference type="InterPro" id="IPR001610">
    <property type="entry name" value="PAC"/>
</dbReference>
<dbReference type="Pfam" id="PF08447">
    <property type="entry name" value="PAS_3"/>
    <property type="match status" value="1"/>
</dbReference>
<evidence type="ECO:0000259" key="18">
    <source>
        <dbReference type="PROSITE" id="PS50113"/>
    </source>
</evidence>
<dbReference type="EMBL" id="JAQSIO010000010">
    <property type="protein sequence ID" value="MDD0816837.1"/>
    <property type="molecule type" value="Genomic_DNA"/>
</dbReference>
<comment type="caution">
    <text evidence="20">The sequence shown here is derived from an EMBL/GenBank/DDBJ whole genome shotgun (WGS) entry which is preliminary data.</text>
</comment>
<keyword evidence="4" id="KW-1003">Cell membrane</keyword>
<evidence type="ECO:0000256" key="11">
    <source>
        <dbReference type="ARBA" id="ARBA00023136"/>
    </source>
</evidence>
<dbReference type="SUPFAM" id="SSF47226">
    <property type="entry name" value="Histidine-containing phosphotransfer domain, HPT domain"/>
    <property type="match status" value="1"/>
</dbReference>
<dbReference type="Gene3D" id="3.40.50.2300">
    <property type="match status" value="2"/>
</dbReference>
<dbReference type="InterPro" id="IPR013655">
    <property type="entry name" value="PAS_fold_3"/>
</dbReference>
<dbReference type="InterPro" id="IPR035965">
    <property type="entry name" value="PAS-like_dom_sf"/>
</dbReference>
<dbReference type="NCBIfam" id="TIGR00229">
    <property type="entry name" value="sensory_box"/>
    <property type="match status" value="4"/>
</dbReference>
<dbReference type="InterPro" id="IPR004358">
    <property type="entry name" value="Sig_transdc_His_kin-like_C"/>
</dbReference>
<keyword evidence="8" id="KW-0067">ATP-binding</keyword>
<dbReference type="PROSITE" id="PS50109">
    <property type="entry name" value="HIS_KIN"/>
    <property type="match status" value="1"/>
</dbReference>
<dbReference type="InterPro" id="IPR036890">
    <property type="entry name" value="HATPase_C_sf"/>
</dbReference>
<keyword evidence="6 14" id="KW-0812">Transmembrane</keyword>
<evidence type="ECO:0000256" key="14">
    <source>
        <dbReference type="SAM" id="Phobius"/>
    </source>
</evidence>
<dbReference type="InterPro" id="IPR011006">
    <property type="entry name" value="CheY-like_superfamily"/>
</dbReference>
<feature type="transmembrane region" description="Helical" evidence="14">
    <location>
        <begin position="356"/>
        <end position="381"/>
    </location>
</feature>
<dbReference type="RefSeq" id="WP_273928996.1">
    <property type="nucleotide sequence ID" value="NZ_JAQSIO010000010.1"/>
</dbReference>
<dbReference type="Gene3D" id="3.30.450.20">
    <property type="entry name" value="PAS domain"/>
    <property type="match status" value="6"/>
</dbReference>
<dbReference type="Pfam" id="PF00072">
    <property type="entry name" value="Response_reg"/>
    <property type="match status" value="2"/>
</dbReference>
<dbReference type="Pfam" id="PF01627">
    <property type="entry name" value="Hpt"/>
    <property type="match status" value="1"/>
</dbReference>
<feature type="modified residue" description="4-aspartylphosphate" evidence="13">
    <location>
        <position position="1322"/>
    </location>
</feature>
<evidence type="ECO:0000256" key="7">
    <source>
        <dbReference type="ARBA" id="ARBA00022741"/>
    </source>
</evidence>
<keyword evidence="5 13" id="KW-0597">Phosphoprotein</keyword>
<dbReference type="SUPFAM" id="SSF55785">
    <property type="entry name" value="PYP-like sensor domain (PAS domain)"/>
    <property type="match status" value="4"/>
</dbReference>
<dbReference type="PANTHER" id="PTHR45339">
    <property type="entry name" value="HYBRID SIGNAL TRANSDUCTION HISTIDINE KINASE J"/>
    <property type="match status" value="1"/>
</dbReference>
<evidence type="ECO:0000256" key="5">
    <source>
        <dbReference type="ARBA" id="ARBA00022553"/>
    </source>
</evidence>
<dbReference type="Proteomes" id="UP001528672">
    <property type="component" value="Unassembled WGS sequence"/>
</dbReference>
<evidence type="ECO:0000256" key="2">
    <source>
        <dbReference type="ARBA" id="ARBA00004651"/>
    </source>
</evidence>
<dbReference type="EC" id="2.7.13.3" evidence="3"/>